<protein>
    <recommendedName>
        <fullName evidence="1">DNA (cytosine-5-)-methyltransferase</fullName>
        <ecNumber evidence="1">2.1.1.37</ecNumber>
    </recommendedName>
</protein>
<evidence type="ECO:0000256" key="2">
    <source>
        <dbReference type="ARBA" id="ARBA00022603"/>
    </source>
</evidence>
<dbReference type="EC" id="2.1.1.37" evidence="1"/>
<evidence type="ECO:0000256" key="4">
    <source>
        <dbReference type="ARBA" id="ARBA00022691"/>
    </source>
</evidence>
<accession>A0ABM5YFJ6</accession>
<keyword evidence="5" id="KW-0680">Restriction system</keyword>
<evidence type="ECO:0000256" key="6">
    <source>
        <dbReference type="ARBA" id="ARBA00047422"/>
    </source>
</evidence>
<keyword evidence="3 7" id="KW-0808">Transferase</keyword>
<feature type="active site" evidence="7">
    <location>
        <position position="80"/>
    </location>
</feature>
<evidence type="ECO:0000256" key="8">
    <source>
        <dbReference type="RuleBase" id="RU000416"/>
    </source>
</evidence>
<dbReference type="InterPro" id="IPR050390">
    <property type="entry name" value="C5-Methyltransferase"/>
</dbReference>
<evidence type="ECO:0000256" key="5">
    <source>
        <dbReference type="ARBA" id="ARBA00022747"/>
    </source>
</evidence>
<dbReference type="InterPro" id="IPR001525">
    <property type="entry name" value="C5_MeTfrase"/>
</dbReference>
<gene>
    <name evidence="9" type="ORF">AVL57_01640</name>
</gene>
<organism evidence="9 10">
    <name type="scientific">Alteromonas stellipolaris</name>
    <dbReference type="NCBI Taxonomy" id="233316"/>
    <lineage>
        <taxon>Bacteria</taxon>
        <taxon>Pseudomonadati</taxon>
        <taxon>Pseudomonadota</taxon>
        <taxon>Gammaproteobacteria</taxon>
        <taxon>Alteromonadales</taxon>
        <taxon>Alteromonadaceae</taxon>
        <taxon>Alteromonas/Salinimonas group</taxon>
        <taxon>Alteromonas</taxon>
    </lineage>
</organism>
<proteinExistence type="inferred from homology"/>
<dbReference type="PANTHER" id="PTHR10629:SF52">
    <property type="entry name" value="DNA (CYTOSINE-5)-METHYLTRANSFERASE 1"/>
    <property type="match status" value="1"/>
</dbReference>
<dbReference type="GO" id="GO:0032259">
    <property type="term" value="P:methylation"/>
    <property type="evidence" value="ECO:0007669"/>
    <property type="project" value="UniProtKB-KW"/>
</dbReference>
<dbReference type="Gene3D" id="3.40.50.150">
    <property type="entry name" value="Vaccinia Virus protein VP39"/>
    <property type="match status" value="1"/>
</dbReference>
<dbReference type="Proteomes" id="UP000056750">
    <property type="component" value="Chromosome"/>
</dbReference>
<dbReference type="InterPro" id="IPR029063">
    <property type="entry name" value="SAM-dependent_MTases_sf"/>
</dbReference>
<dbReference type="Pfam" id="PF00145">
    <property type="entry name" value="DNA_methylase"/>
    <property type="match status" value="1"/>
</dbReference>
<dbReference type="PANTHER" id="PTHR10629">
    <property type="entry name" value="CYTOSINE-SPECIFIC METHYLTRANSFERASE"/>
    <property type="match status" value="1"/>
</dbReference>
<evidence type="ECO:0000313" key="10">
    <source>
        <dbReference type="Proteomes" id="UP000056750"/>
    </source>
</evidence>
<dbReference type="GO" id="GO:0008168">
    <property type="term" value="F:methyltransferase activity"/>
    <property type="evidence" value="ECO:0007669"/>
    <property type="project" value="UniProtKB-KW"/>
</dbReference>
<keyword evidence="10" id="KW-1185">Reference proteome</keyword>
<comment type="similarity">
    <text evidence="7 8">Belongs to the class I-like SAM-binding methyltransferase superfamily. C5-methyltransferase family.</text>
</comment>
<reference evidence="9 10" key="1">
    <citation type="submission" date="2015-12" db="EMBL/GenBank/DDBJ databases">
        <title>Intraspecies pangenome expansion in the marine bacterium Alteromonas.</title>
        <authorList>
            <person name="Lopez-Perez M."/>
            <person name="Rodriguez-Valera F."/>
        </authorList>
    </citation>
    <scope>NUCLEOTIDE SEQUENCE [LARGE SCALE GENOMIC DNA]</scope>
    <source>
        <strain evidence="9 10">LMG 21861</strain>
    </source>
</reference>
<keyword evidence="4 7" id="KW-0949">S-adenosyl-L-methionine</keyword>
<evidence type="ECO:0000256" key="7">
    <source>
        <dbReference type="PROSITE-ProRule" id="PRU01016"/>
    </source>
</evidence>
<evidence type="ECO:0000256" key="1">
    <source>
        <dbReference type="ARBA" id="ARBA00011975"/>
    </source>
</evidence>
<dbReference type="NCBIfam" id="TIGR00675">
    <property type="entry name" value="dcm"/>
    <property type="match status" value="1"/>
</dbReference>
<comment type="catalytic activity">
    <reaction evidence="6">
        <text>a 2'-deoxycytidine in DNA + S-adenosyl-L-methionine = a 5-methyl-2'-deoxycytidine in DNA + S-adenosyl-L-homocysteine + H(+)</text>
        <dbReference type="Rhea" id="RHEA:13681"/>
        <dbReference type="Rhea" id="RHEA-COMP:11369"/>
        <dbReference type="Rhea" id="RHEA-COMP:11370"/>
        <dbReference type="ChEBI" id="CHEBI:15378"/>
        <dbReference type="ChEBI" id="CHEBI:57856"/>
        <dbReference type="ChEBI" id="CHEBI:59789"/>
        <dbReference type="ChEBI" id="CHEBI:85452"/>
        <dbReference type="ChEBI" id="CHEBI:85454"/>
        <dbReference type="EC" id="2.1.1.37"/>
    </reaction>
</comment>
<name>A0ABM5YFJ6_9ALTE</name>
<evidence type="ECO:0000256" key="3">
    <source>
        <dbReference type="ARBA" id="ARBA00022679"/>
    </source>
</evidence>
<dbReference type="EMBL" id="CP013926">
    <property type="protein sequence ID" value="AMJ72793.1"/>
    <property type="molecule type" value="Genomic_DNA"/>
</dbReference>
<dbReference type="SUPFAM" id="SSF53335">
    <property type="entry name" value="S-adenosyl-L-methionine-dependent methyltransferases"/>
    <property type="match status" value="1"/>
</dbReference>
<keyword evidence="2 7" id="KW-0489">Methyltransferase</keyword>
<dbReference type="RefSeq" id="WP_057794915.1">
    <property type="nucleotide sequence ID" value="NZ_CP013926.1"/>
</dbReference>
<dbReference type="PROSITE" id="PS51679">
    <property type="entry name" value="SAM_MT_C5"/>
    <property type="match status" value="1"/>
</dbReference>
<evidence type="ECO:0000313" key="9">
    <source>
        <dbReference type="EMBL" id="AMJ72793.1"/>
    </source>
</evidence>
<sequence>MNVIDFFSGCGGASKGLEQAGCNISLGIDFEPNAASTYKANFPDAQFILDDVRNITVEDIVTKVPNITEEPLLICTCAPCQPFSNQNNKKSDADIRRTLLDETHRFILAFNPEYILLENVPGMQNVNPNVEGPFCRFLSFLSKNGYQHLKFIAKSEEYGVPQKRKRLVLLASRLGRIEEPEKTHGVNGIPYVTVRDAIFMLPALRAGEVSGEDPVHRCSNLDSINLERISLTPEGGDRRNWPTRLVNKAHKDYDGHYDTYGRMSWDKPSPTLTTRCNGYSNGRFGHPDVNQNRPISMREAANLQTFPSDYIFSGTLTSMAKQIGNAVPCELARNFGLAILNHFNRVQEGQE</sequence>
<dbReference type="Gene3D" id="3.90.120.10">
    <property type="entry name" value="DNA Methylase, subunit A, domain 2"/>
    <property type="match status" value="1"/>
</dbReference>
<dbReference type="PRINTS" id="PR00105">
    <property type="entry name" value="C5METTRFRASE"/>
</dbReference>